<evidence type="ECO:0000313" key="3">
    <source>
        <dbReference type="Proteomes" id="UP001225378"/>
    </source>
</evidence>
<feature type="transmembrane region" description="Helical" evidence="1">
    <location>
        <begin position="12"/>
        <end position="33"/>
    </location>
</feature>
<name>A0AAU7NQR8_9GAMM</name>
<keyword evidence="1" id="KW-1133">Transmembrane helix</keyword>
<keyword evidence="3" id="KW-1185">Reference proteome</keyword>
<dbReference type="AlphaFoldDB" id="A0AAU7NQR8"/>
<dbReference type="Proteomes" id="UP001225378">
    <property type="component" value="Chromosome"/>
</dbReference>
<dbReference type="EMBL" id="CP157743">
    <property type="protein sequence ID" value="XBS19302.1"/>
    <property type="molecule type" value="Genomic_DNA"/>
</dbReference>
<proteinExistence type="predicted"/>
<feature type="transmembrane region" description="Helical" evidence="1">
    <location>
        <begin position="45"/>
        <end position="63"/>
    </location>
</feature>
<keyword evidence="1" id="KW-0472">Membrane</keyword>
<gene>
    <name evidence="2" type="ORF">Q9L42_013095</name>
</gene>
<dbReference type="RefSeq" id="WP_349431211.1">
    <property type="nucleotide sequence ID" value="NZ_CP157743.1"/>
</dbReference>
<keyword evidence="1" id="KW-0812">Transmembrane</keyword>
<organism evidence="2 3">
    <name type="scientific">Methylomarinum roseum</name>
    <dbReference type="NCBI Taxonomy" id="3067653"/>
    <lineage>
        <taxon>Bacteria</taxon>
        <taxon>Pseudomonadati</taxon>
        <taxon>Pseudomonadota</taxon>
        <taxon>Gammaproteobacteria</taxon>
        <taxon>Methylococcales</taxon>
        <taxon>Methylococcaceae</taxon>
        <taxon>Methylomarinum</taxon>
    </lineage>
</organism>
<feature type="transmembrane region" description="Helical" evidence="1">
    <location>
        <begin position="69"/>
        <end position="92"/>
    </location>
</feature>
<accession>A0AAU7NQR8</accession>
<dbReference type="KEGG" id="mech:Q9L42_013095"/>
<evidence type="ECO:0000313" key="2">
    <source>
        <dbReference type="EMBL" id="XBS19302.1"/>
    </source>
</evidence>
<sequence>MIEPVALKDFFITFFSSALIIMAGAAYALLFAWSKIHTNPRIKQCAYLSYIVLVIAVAELTRAANFSGYWLLISFAMVIGYFFAPIGIWHLCVKTHDDRTTITKRGEDR</sequence>
<reference evidence="2 3" key="1">
    <citation type="journal article" date="2024" name="Microbiology">
        <title>Methylomarinum rosea sp. nov., a novel halophilic methanotrophic bacterium from the hypersaline Lake Elton.</title>
        <authorList>
            <person name="Suleimanov R.Z."/>
            <person name="Oshkin I.Y."/>
            <person name="Danilova O.V."/>
            <person name="Suzina N.E."/>
            <person name="Dedysh S.N."/>
        </authorList>
    </citation>
    <scope>NUCLEOTIDE SEQUENCE [LARGE SCALE GENOMIC DNA]</scope>
    <source>
        <strain evidence="2 3">Ch1-1</strain>
    </source>
</reference>
<evidence type="ECO:0000256" key="1">
    <source>
        <dbReference type="SAM" id="Phobius"/>
    </source>
</evidence>
<protein>
    <submittedName>
        <fullName evidence="2">Uncharacterized protein</fullName>
    </submittedName>
</protein>